<sequence>MSEVRVEQLSPTVPSSNPPPRSLVATKSLSKHSHHVARQQRPATQTLGDECSTLISCSTSARNFVLRKRMGEVRVEQLSPTVPSGNPPPRSLVANKSLSNPFASRCSTTAARHANIGGQMFYSHSMLDLRTQLRFTEANGRSQSRTVVPNCSVEQPSTAKPRCDRAHFKPFASCCSTTAASHANIGGQMFDSHFMLDLRTQLRFTEANGRSQSRTVVPNCSVGQPSTAKPRCNRVPVNTFAPCCSTIEASHANIGGQMFDSHSMLDLRTQLRFTEANERSQSRTVVPNCSVEQPSTAKPCCNEVPVKTFASCCLTIAPATQTFGDKCSTLISCSTSARKFVLRKRMIEVRVEQLSPTVPSGNPPPRSLVATESLSTHSRHAA</sequence>
<feature type="region of interest" description="Disordered" evidence="1">
    <location>
        <begin position="1"/>
        <end position="22"/>
    </location>
</feature>
<name>A0A0J1B5U0_RHOIS</name>
<dbReference type="AlphaFoldDB" id="A0A0J1B5U0"/>
<dbReference type="STRING" id="595434.RISK_006030"/>
<comment type="caution">
    <text evidence="2">The sequence shown here is derived from an EMBL/GenBank/DDBJ whole genome shotgun (WGS) entry which is preliminary data.</text>
</comment>
<protein>
    <submittedName>
        <fullName evidence="2">Uncharacterized protein</fullName>
    </submittedName>
</protein>
<evidence type="ECO:0000313" key="2">
    <source>
        <dbReference type="EMBL" id="KLU01846.1"/>
    </source>
</evidence>
<dbReference type="Proteomes" id="UP000036367">
    <property type="component" value="Unassembled WGS sequence"/>
</dbReference>
<evidence type="ECO:0000313" key="3">
    <source>
        <dbReference type="Proteomes" id="UP000036367"/>
    </source>
</evidence>
<organism evidence="2 3">
    <name type="scientific">Rhodopirellula islandica</name>
    <dbReference type="NCBI Taxonomy" id="595434"/>
    <lineage>
        <taxon>Bacteria</taxon>
        <taxon>Pseudomonadati</taxon>
        <taxon>Planctomycetota</taxon>
        <taxon>Planctomycetia</taxon>
        <taxon>Pirellulales</taxon>
        <taxon>Pirellulaceae</taxon>
        <taxon>Rhodopirellula</taxon>
    </lineage>
</organism>
<feature type="region of interest" description="Disordered" evidence="1">
    <location>
        <begin position="355"/>
        <end position="382"/>
    </location>
</feature>
<keyword evidence="3" id="KW-1185">Reference proteome</keyword>
<dbReference type="EMBL" id="LECT01000048">
    <property type="protein sequence ID" value="KLU01846.1"/>
    <property type="molecule type" value="Genomic_DNA"/>
</dbReference>
<proteinExistence type="predicted"/>
<reference evidence="2" key="1">
    <citation type="submission" date="2015-05" db="EMBL/GenBank/DDBJ databases">
        <title>Permanent draft genome of Rhodopirellula islandicus K833.</title>
        <authorList>
            <person name="Kizina J."/>
            <person name="Richter M."/>
            <person name="Glockner F.O."/>
            <person name="Harder J."/>
        </authorList>
    </citation>
    <scope>NUCLEOTIDE SEQUENCE [LARGE SCALE GENOMIC DNA]</scope>
    <source>
        <strain evidence="2">K833</strain>
    </source>
</reference>
<gene>
    <name evidence="2" type="ORF">RISK_006030</name>
</gene>
<accession>A0A0J1B5U0</accession>
<dbReference type="PATRIC" id="fig|595434.4.peg.5728"/>
<evidence type="ECO:0000256" key="1">
    <source>
        <dbReference type="SAM" id="MobiDB-lite"/>
    </source>
</evidence>